<evidence type="ECO:0000259" key="10">
    <source>
        <dbReference type="PROSITE" id="PS50968"/>
    </source>
</evidence>
<dbReference type="GO" id="GO:0006633">
    <property type="term" value="P:fatty acid biosynthetic process"/>
    <property type="evidence" value="ECO:0007669"/>
    <property type="project" value="UniProtKB-KW"/>
</dbReference>
<dbReference type="SUPFAM" id="SSF51230">
    <property type="entry name" value="Single hybrid motif"/>
    <property type="match status" value="1"/>
</dbReference>
<protein>
    <recommendedName>
        <fullName evidence="3 9">Biotin carboxyl carrier protein of acetyl-CoA carboxylase</fullName>
    </recommendedName>
</protein>
<dbReference type="PROSITE" id="PS00188">
    <property type="entry name" value="BIOTIN"/>
    <property type="match status" value="1"/>
</dbReference>
<dbReference type="InterPro" id="IPR011053">
    <property type="entry name" value="Single_hybrid_motif"/>
</dbReference>
<dbReference type="RefSeq" id="WP_074985039.1">
    <property type="nucleotide sequence ID" value="NZ_CADFGN010000004.1"/>
</dbReference>
<gene>
    <name evidence="11" type="ORF">SAMN05216550_112154</name>
</gene>
<evidence type="ECO:0000256" key="4">
    <source>
        <dbReference type="ARBA" id="ARBA00022516"/>
    </source>
</evidence>
<evidence type="ECO:0000256" key="5">
    <source>
        <dbReference type="ARBA" id="ARBA00022832"/>
    </source>
</evidence>
<dbReference type="Gene3D" id="2.40.50.100">
    <property type="match status" value="1"/>
</dbReference>
<dbReference type="InterPro" id="IPR001882">
    <property type="entry name" value="Biotin_BS"/>
</dbReference>
<dbReference type="PANTHER" id="PTHR45266:SF3">
    <property type="entry name" value="OXALOACETATE DECARBOXYLASE ALPHA CHAIN"/>
    <property type="match status" value="1"/>
</dbReference>
<organism evidence="11 12">
    <name type="scientific">Paraburkholderia tropica</name>
    <dbReference type="NCBI Taxonomy" id="92647"/>
    <lineage>
        <taxon>Bacteria</taxon>
        <taxon>Pseudomonadati</taxon>
        <taxon>Pseudomonadota</taxon>
        <taxon>Betaproteobacteria</taxon>
        <taxon>Burkholderiales</taxon>
        <taxon>Burkholderiaceae</taxon>
        <taxon>Paraburkholderia</taxon>
    </lineage>
</organism>
<comment type="caution">
    <text evidence="11">The sequence shown here is derived from an EMBL/GenBank/DDBJ whole genome shotgun (WGS) entry which is preliminary data.</text>
</comment>
<dbReference type="InterPro" id="IPR000089">
    <property type="entry name" value="Biotin_lipoyl"/>
</dbReference>
<dbReference type="InterPro" id="IPR001249">
    <property type="entry name" value="AcCoA_biotinCC"/>
</dbReference>
<evidence type="ECO:0000256" key="6">
    <source>
        <dbReference type="ARBA" id="ARBA00023098"/>
    </source>
</evidence>
<accession>A0AAQ1JVT6</accession>
<dbReference type="EMBL" id="FNZM01000012">
    <property type="protein sequence ID" value="SEJ99214.1"/>
    <property type="molecule type" value="Genomic_DNA"/>
</dbReference>
<feature type="domain" description="Lipoyl-binding" evidence="10">
    <location>
        <begin position="104"/>
        <end position="180"/>
    </location>
</feature>
<evidence type="ECO:0000256" key="9">
    <source>
        <dbReference type="RuleBase" id="RU364072"/>
    </source>
</evidence>
<keyword evidence="6 9" id="KW-0443">Lipid metabolism</keyword>
<evidence type="ECO:0000256" key="8">
    <source>
        <dbReference type="ARBA" id="ARBA00023267"/>
    </source>
</evidence>
<dbReference type="CDD" id="cd06850">
    <property type="entry name" value="biotinyl_domain"/>
    <property type="match status" value="1"/>
</dbReference>
<evidence type="ECO:0000256" key="7">
    <source>
        <dbReference type="ARBA" id="ARBA00023160"/>
    </source>
</evidence>
<dbReference type="PRINTS" id="PR01071">
    <property type="entry name" value="ACOABIOTINCC"/>
</dbReference>
<reference evidence="11 12" key="1">
    <citation type="submission" date="2016-10" db="EMBL/GenBank/DDBJ databases">
        <authorList>
            <person name="Varghese N."/>
            <person name="Submissions S."/>
        </authorList>
    </citation>
    <scope>NUCLEOTIDE SEQUENCE [LARGE SCALE GENOMIC DNA]</scope>
    <source>
        <strain evidence="11 12">LMG 22274</strain>
    </source>
</reference>
<comment type="pathway">
    <text evidence="2 9">Lipid metabolism; fatty acid biosynthesis.</text>
</comment>
<keyword evidence="7 9" id="KW-0275">Fatty acid biosynthesis</keyword>
<dbReference type="PANTHER" id="PTHR45266">
    <property type="entry name" value="OXALOACETATE DECARBOXYLASE ALPHA CHAIN"/>
    <property type="match status" value="1"/>
</dbReference>
<name>A0AAQ1JVT6_9BURK</name>
<evidence type="ECO:0000256" key="1">
    <source>
        <dbReference type="ARBA" id="ARBA00003761"/>
    </source>
</evidence>
<dbReference type="Pfam" id="PF00364">
    <property type="entry name" value="Biotin_lipoyl"/>
    <property type="match status" value="1"/>
</dbReference>
<evidence type="ECO:0000313" key="11">
    <source>
        <dbReference type="EMBL" id="SEJ99214.1"/>
    </source>
</evidence>
<dbReference type="InterPro" id="IPR050709">
    <property type="entry name" value="Biotin_Carboxyl_Carrier/Decarb"/>
</dbReference>
<dbReference type="AlphaFoldDB" id="A0AAQ1JVT6"/>
<dbReference type="GO" id="GO:0009317">
    <property type="term" value="C:acetyl-CoA carboxylase complex"/>
    <property type="evidence" value="ECO:0007669"/>
    <property type="project" value="InterPro"/>
</dbReference>
<evidence type="ECO:0000313" key="12">
    <source>
        <dbReference type="Proteomes" id="UP000183529"/>
    </source>
</evidence>
<evidence type="ECO:0000256" key="2">
    <source>
        <dbReference type="ARBA" id="ARBA00005194"/>
    </source>
</evidence>
<sequence>MDLEKIKALIDLLAQSPLAKLEVIEGDERVKLIKTKQRRAHNAASAAQSGVVKAARDEVRDEVREAVRTNASSQSAADTTGAADARAAAPEVAKAVCAPSPVKTQNVLAPMAGIAHLKPSPDEVPFVAVGDAVSEGQVLCTIEAMKMFIAVESMHDGVVEAILVEPGTEVSAGQPLFRIG</sequence>
<dbReference type="GO" id="GO:0003989">
    <property type="term" value="F:acetyl-CoA carboxylase activity"/>
    <property type="evidence" value="ECO:0007669"/>
    <property type="project" value="InterPro"/>
</dbReference>
<proteinExistence type="predicted"/>
<keyword evidence="8 9" id="KW-0092">Biotin</keyword>
<comment type="function">
    <text evidence="1 9">This protein is a component of the acetyl coenzyme A carboxylase complex; first, biotin carboxylase catalyzes the carboxylation of the carrier protein and then the transcarboxylase transfers the carboxyl group to form malonyl-CoA.</text>
</comment>
<keyword evidence="5 9" id="KW-0276">Fatty acid metabolism</keyword>
<evidence type="ECO:0000256" key="3">
    <source>
        <dbReference type="ARBA" id="ARBA00017562"/>
    </source>
</evidence>
<keyword evidence="4 9" id="KW-0444">Lipid biosynthesis</keyword>
<dbReference type="Proteomes" id="UP000183529">
    <property type="component" value="Unassembled WGS sequence"/>
</dbReference>
<dbReference type="PROSITE" id="PS50968">
    <property type="entry name" value="BIOTINYL_LIPOYL"/>
    <property type="match status" value="1"/>
</dbReference>